<sequence length="146" mass="16751">MSMNTSSSESDSSEFMMDSVSVCNGYASTSQQSYSRPESTDSADQHSNWKTVYYDEPTRLSGCCLICNYEVVDIKYHRETIHCIHDCEFKKIKGRKVLELTENKLLRAEKCEKCKGILPRSMRDNRKELMSAVPIIRRADNFSDIA</sequence>
<name>A0A8S1DT52_9INSE</name>
<gene>
    <name evidence="1" type="ORF">CLODIP_2_CD00002</name>
</gene>
<keyword evidence="2" id="KW-1185">Reference proteome</keyword>
<reference evidence="1 2" key="1">
    <citation type="submission" date="2020-04" db="EMBL/GenBank/DDBJ databases">
        <authorList>
            <person name="Alioto T."/>
            <person name="Alioto T."/>
            <person name="Gomez Garrido J."/>
        </authorList>
    </citation>
    <scope>NUCLEOTIDE SEQUENCE [LARGE SCALE GENOMIC DNA]</scope>
</reference>
<accession>A0A8S1DT52</accession>
<protein>
    <submittedName>
        <fullName evidence="1">Uncharacterized protein</fullName>
    </submittedName>
</protein>
<dbReference type="EMBL" id="CADEPI010000532">
    <property type="protein sequence ID" value="CAB3387051.1"/>
    <property type="molecule type" value="Genomic_DNA"/>
</dbReference>
<evidence type="ECO:0000313" key="2">
    <source>
        <dbReference type="Proteomes" id="UP000494165"/>
    </source>
</evidence>
<comment type="caution">
    <text evidence="1">The sequence shown here is derived from an EMBL/GenBank/DDBJ whole genome shotgun (WGS) entry which is preliminary data.</text>
</comment>
<proteinExistence type="predicted"/>
<dbReference type="AlphaFoldDB" id="A0A8S1DT52"/>
<evidence type="ECO:0000313" key="1">
    <source>
        <dbReference type="EMBL" id="CAB3387051.1"/>
    </source>
</evidence>
<organism evidence="1 2">
    <name type="scientific">Cloeon dipterum</name>
    <dbReference type="NCBI Taxonomy" id="197152"/>
    <lineage>
        <taxon>Eukaryota</taxon>
        <taxon>Metazoa</taxon>
        <taxon>Ecdysozoa</taxon>
        <taxon>Arthropoda</taxon>
        <taxon>Hexapoda</taxon>
        <taxon>Insecta</taxon>
        <taxon>Pterygota</taxon>
        <taxon>Palaeoptera</taxon>
        <taxon>Ephemeroptera</taxon>
        <taxon>Pisciforma</taxon>
        <taxon>Baetidae</taxon>
        <taxon>Cloeon</taxon>
    </lineage>
</organism>
<dbReference type="Proteomes" id="UP000494165">
    <property type="component" value="Unassembled WGS sequence"/>
</dbReference>